<accession>A0A846ZKN2</accession>
<evidence type="ECO:0000313" key="1">
    <source>
        <dbReference type="EMBL" id="NKZ38352.1"/>
    </source>
</evidence>
<name>A0A846ZKN2_9GAMM</name>
<gene>
    <name evidence="1" type="ORF">HF690_05195</name>
</gene>
<dbReference type="EMBL" id="JAAZQD010000002">
    <property type="protein sequence ID" value="NKZ38352.1"/>
    <property type="molecule type" value="Genomic_DNA"/>
</dbReference>
<proteinExistence type="predicted"/>
<dbReference type="RefSeq" id="WP_168608696.1">
    <property type="nucleotide sequence ID" value="NZ_JAAZQD010000002.1"/>
</dbReference>
<dbReference type="Proteomes" id="UP000541636">
    <property type="component" value="Unassembled WGS sequence"/>
</dbReference>
<keyword evidence="2" id="KW-1185">Reference proteome</keyword>
<dbReference type="AlphaFoldDB" id="A0A846ZKN2"/>
<reference evidence="1 2" key="1">
    <citation type="journal article" date="2017" name="Int. J. Syst. Evol. Microbiol.">
        <title>Oleiagrimonas citrea sp. nov., a marine bacterium isolated from tidal flat sediment and emended description of the genus Oleiagrimonas Fang et al. 2015 and Oleiagrimonas soli.</title>
        <authorList>
            <person name="Yang S.H."/>
            <person name="Seo H.S."/>
            <person name="Seong C.N."/>
            <person name="Kwon K.K."/>
        </authorList>
    </citation>
    <scope>NUCLEOTIDE SEQUENCE [LARGE SCALE GENOMIC DNA]</scope>
    <source>
        <strain evidence="1 2">MEBiC09124</strain>
    </source>
</reference>
<sequence>MKTKEKQKQNAARAASKRWRSKRHAVRVWLSESEFFALAQHADASGETLAGFVKQRALEAKS</sequence>
<comment type="caution">
    <text evidence="1">The sequence shown here is derived from an EMBL/GenBank/DDBJ whole genome shotgun (WGS) entry which is preliminary data.</text>
</comment>
<protein>
    <submittedName>
        <fullName evidence="1">Uncharacterized protein</fullName>
    </submittedName>
</protein>
<organism evidence="1 2">
    <name type="scientific">Oleiagrimonas citrea</name>
    <dbReference type="NCBI Taxonomy" id="1665687"/>
    <lineage>
        <taxon>Bacteria</taxon>
        <taxon>Pseudomonadati</taxon>
        <taxon>Pseudomonadota</taxon>
        <taxon>Gammaproteobacteria</taxon>
        <taxon>Lysobacterales</taxon>
        <taxon>Rhodanobacteraceae</taxon>
        <taxon>Oleiagrimonas</taxon>
    </lineage>
</organism>
<evidence type="ECO:0000313" key="2">
    <source>
        <dbReference type="Proteomes" id="UP000541636"/>
    </source>
</evidence>